<dbReference type="PROSITE" id="PS00409">
    <property type="entry name" value="PROKAR_NTER_METHYL"/>
    <property type="match status" value="1"/>
</dbReference>
<reference evidence="3" key="1">
    <citation type="submission" date="2020-01" db="EMBL/GenBank/DDBJ databases">
        <authorList>
            <person name="Meier V. D."/>
            <person name="Meier V D."/>
        </authorList>
    </citation>
    <scope>NUCLEOTIDE SEQUENCE</scope>
    <source>
        <strain evidence="3">HLG_WM_MAG_08</strain>
    </source>
</reference>
<dbReference type="InterPro" id="IPR013362">
    <property type="entry name" value="Pilus_4_PilV"/>
</dbReference>
<gene>
    <name evidence="3" type="ORF">HELGO_WM35940</name>
</gene>
<accession>A0A6S6T2P6</accession>
<dbReference type="InterPro" id="IPR012902">
    <property type="entry name" value="N_methyl_site"/>
</dbReference>
<feature type="domain" description="Type IV pilin Tt1218-like" evidence="2">
    <location>
        <begin position="33"/>
        <end position="112"/>
    </location>
</feature>
<keyword evidence="1" id="KW-1133">Transmembrane helix</keyword>
<proteinExistence type="predicted"/>
<dbReference type="InterPro" id="IPR054402">
    <property type="entry name" value="Tt1218-like_dom"/>
</dbReference>
<dbReference type="Pfam" id="PF07963">
    <property type="entry name" value="N_methyl"/>
    <property type="match status" value="1"/>
</dbReference>
<dbReference type="NCBIfam" id="TIGR02523">
    <property type="entry name" value="type_IV_pilV"/>
    <property type="match status" value="1"/>
</dbReference>
<protein>
    <submittedName>
        <fullName evidence="3">Type IV pilus modification protein PilV</fullName>
    </submittedName>
</protein>
<feature type="non-terminal residue" evidence="3">
    <location>
        <position position="122"/>
    </location>
</feature>
<keyword evidence="1" id="KW-0812">Transmembrane</keyword>
<name>A0A6S6T2P6_9GAMM</name>
<dbReference type="AlphaFoldDB" id="A0A6S6T2P6"/>
<dbReference type="Pfam" id="PF22150">
    <property type="entry name" value="Tt1218-like"/>
    <property type="match status" value="1"/>
</dbReference>
<evidence type="ECO:0000259" key="2">
    <source>
        <dbReference type="Pfam" id="PF22150"/>
    </source>
</evidence>
<evidence type="ECO:0000313" key="3">
    <source>
        <dbReference type="EMBL" id="CAA6809740.1"/>
    </source>
</evidence>
<dbReference type="EMBL" id="CACVAV010000153">
    <property type="protein sequence ID" value="CAA6809740.1"/>
    <property type="molecule type" value="Genomic_DNA"/>
</dbReference>
<feature type="transmembrane region" description="Helical" evidence="1">
    <location>
        <begin position="12"/>
        <end position="34"/>
    </location>
</feature>
<keyword evidence="1" id="KW-0472">Membrane</keyword>
<organism evidence="3">
    <name type="scientific">uncultured Thiotrichaceae bacterium</name>
    <dbReference type="NCBI Taxonomy" id="298394"/>
    <lineage>
        <taxon>Bacteria</taxon>
        <taxon>Pseudomonadati</taxon>
        <taxon>Pseudomonadota</taxon>
        <taxon>Gammaproteobacteria</taxon>
        <taxon>Thiotrichales</taxon>
        <taxon>Thiotrichaceae</taxon>
        <taxon>environmental samples</taxon>
    </lineage>
</organism>
<dbReference type="NCBIfam" id="TIGR02532">
    <property type="entry name" value="IV_pilin_GFxxxE"/>
    <property type="match status" value="1"/>
</dbReference>
<evidence type="ECO:0000256" key="1">
    <source>
        <dbReference type="SAM" id="Phobius"/>
    </source>
</evidence>
<sequence length="122" mass="12537">MKNHSLHHQSGLTLIEILIAALILSVGLLSLAGLQVASLKSIQGATHKQQASFMIHELFERMRSNRAGVLAGNYNTADGLGGGVSIDCSTAISPDCGGSTACSAAELAAYDLHSVQCGSNAT</sequence>